<dbReference type="EMBL" id="HBUE01286688">
    <property type="protein sequence ID" value="CAG6571905.1"/>
    <property type="molecule type" value="Transcribed_RNA"/>
</dbReference>
<dbReference type="AlphaFoldDB" id="A0A8D8DZC3"/>
<protein>
    <submittedName>
        <fullName evidence="1">(northern house mosquito) hypothetical protein</fullName>
    </submittedName>
</protein>
<name>A0A8D8DZC3_CULPI</name>
<sequence>MLQRCVLRRHHHLHRGHSRMVHLVHLHLGRRMVRGKLMGVVHHVGWRHSAAVVHRSVVAPMAYGVELAATEWGRRGWTHRVHHHARMTAGASNGWGPGST</sequence>
<organism evidence="1">
    <name type="scientific">Culex pipiens</name>
    <name type="common">House mosquito</name>
    <dbReference type="NCBI Taxonomy" id="7175"/>
    <lineage>
        <taxon>Eukaryota</taxon>
        <taxon>Metazoa</taxon>
        <taxon>Ecdysozoa</taxon>
        <taxon>Arthropoda</taxon>
        <taxon>Hexapoda</taxon>
        <taxon>Insecta</taxon>
        <taxon>Pterygota</taxon>
        <taxon>Neoptera</taxon>
        <taxon>Endopterygota</taxon>
        <taxon>Diptera</taxon>
        <taxon>Nematocera</taxon>
        <taxon>Culicoidea</taxon>
        <taxon>Culicidae</taxon>
        <taxon>Culicinae</taxon>
        <taxon>Culicini</taxon>
        <taxon>Culex</taxon>
        <taxon>Culex</taxon>
    </lineage>
</organism>
<proteinExistence type="predicted"/>
<reference evidence="1" key="1">
    <citation type="submission" date="2021-05" db="EMBL/GenBank/DDBJ databases">
        <authorList>
            <person name="Alioto T."/>
            <person name="Alioto T."/>
            <person name="Gomez Garrido J."/>
        </authorList>
    </citation>
    <scope>NUCLEOTIDE SEQUENCE</scope>
</reference>
<accession>A0A8D8DZC3</accession>
<evidence type="ECO:0000313" key="1">
    <source>
        <dbReference type="EMBL" id="CAG6520338.1"/>
    </source>
</evidence>
<dbReference type="EMBL" id="HBUE01181082">
    <property type="protein sequence ID" value="CAG6520338.1"/>
    <property type="molecule type" value="Transcribed_RNA"/>
</dbReference>